<reference evidence="1" key="1">
    <citation type="submission" date="2022-11" db="EMBL/GenBank/DDBJ databases">
        <title>Lacinutrix neustonica HL-RS19T sp. nov., isolated from the surface microlayer sample of brackish Lake Shihwa.</title>
        <authorList>
            <person name="Choi J.Y."/>
            <person name="Hwang C.Y."/>
        </authorList>
    </citation>
    <scope>NUCLEOTIDE SEQUENCE</scope>
    <source>
        <strain evidence="1">HL-RS19</strain>
    </source>
</reference>
<gene>
    <name evidence="1" type="ORF">N7U66_03310</name>
</gene>
<dbReference type="KEGG" id="lnu:N7U66_03310"/>
<name>A0A9E8MY85_9FLAO</name>
<dbReference type="EMBL" id="CP113088">
    <property type="protein sequence ID" value="WAC02712.1"/>
    <property type="molecule type" value="Genomic_DNA"/>
</dbReference>
<dbReference type="AlphaFoldDB" id="A0A9E8MY85"/>
<accession>A0A9E8MY85</accession>
<keyword evidence="2" id="KW-1185">Reference proteome</keyword>
<protein>
    <submittedName>
        <fullName evidence="1">Uncharacterized protein</fullName>
    </submittedName>
</protein>
<dbReference type="Proteomes" id="UP001164705">
    <property type="component" value="Chromosome"/>
</dbReference>
<evidence type="ECO:0000313" key="1">
    <source>
        <dbReference type="EMBL" id="WAC02712.1"/>
    </source>
</evidence>
<proteinExistence type="predicted"/>
<dbReference type="RefSeq" id="WP_267677310.1">
    <property type="nucleotide sequence ID" value="NZ_CP113088.1"/>
</dbReference>
<organism evidence="1 2">
    <name type="scientific">Lacinutrix neustonica</name>
    <dbReference type="NCBI Taxonomy" id="2980107"/>
    <lineage>
        <taxon>Bacteria</taxon>
        <taxon>Pseudomonadati</taxon>
        <taxon>Bacteroidota</taxon>
        <taxon>Flavobacteriia</taxon>
        <taxon>Flavobacteriales</taxon>
        <taxon>Flavobacteriaceae</taxon>
        <taxon>Lacinutrix</taxon>
    </lineage>
</organism>
<sequence>MFETGFQGSVQVLAEQLVVLNEDVILKYPSGILINKGVSEKKEVRLKKNSKVLGAVVVYDQDKSAHKIIKIDKKAEVVGDVFCSGKIQLTGKIIGTVYTSSFYLKTEASTYDNYIMNGMIDRKNLPNDFVRIPLFQHNHNRLYGAIKPM</sequence>
<evidence type="ECO:0000313" key="2">
    <source>
        <dbReference type="Proteomes" id="UP001164705"/>
    </source>
</evidence>